<reference evidence="1 2" key="1">
    <citation type="journal article" date="2020" name="Nature">
        <title>Six reference-quality genomes reveal evolution of bat adaptations.</title>
        <authorList>
            <person name="Jebb D."/>
            <person name="Huang Z."/>
            <person name="Pippel M."/>
            <person name="Hughes G.M."/>
            <person name="Lavrichenko K."/>
            <person name="Devanna P."/>
            <person name="Winkler S."/>
            <person name="Jermiin L.S."/>
            <person name="Skirmuntt E.C."/>
            <person name="Katzourakis A."/>
            <person name="Burkitt-Gray L."/>
            <person name="Ray D.A."/>
            <person name="Sullivan K.A.M."/>
            <person name="Roscito J.G."/>
            <person name="Kirilenko B.M."/>
            <person name="Davalos L.M."/>
            <person name="Corthals A.P."/>
            <person name="Power M.L."/>
            <person name="Jones G."/>
            <person name="Ransome R.D."/>
            <person name="Dechmann D.K.N."/>
            <person name="Locatelli A.G."/>
            <person name="Puechmaille S.J."/>
            <person name="Fedrigo O."/>
            <person name="Jarvis E.D."/>
            <person name="Hiller M."/>
            <person name="Vernes S.C."/>
            <person name="Myers E.W."/>
            <person name="Teeling E.C."/>
        </authorList>
    </citation>
    <scope>NUCLEOTIDE SEQUENCE [LARGE SCALE GENOMIC DNA]</scope>
    <source>
        <strain evidence="1">Bat1K_MPI-CBG_1</strain>
    </source>
</reference>
<organism evidence="1 2">
    <name type="scientific">Phyllostomus discolor</name>
    <name type="common">pale spear-nosed bat</name>
    <dbReference type="NCBI Taxonomy" id="89673"/>
    <lineage>
        <taxon>Eukaryota</taxon>
        <taxon>Metazoa</taxon>
        <taxon>Chordata</taxon>
        <taxon>Craniata</taxon>
        <taxon>Vertebrata</taxon>
        <taxon>Euteleostomi</taxon>
        <taxon>Mammalia</taxon>
        <taxon>Eutheria</taxon>
        <taxon>Laurasiatheria</taxon>
        <taxon>Chiroptera</taxon>
        <taxon>Yangochiroptera</taxon>
        <taxon>Phyllostomidae</taxon>
        <taxon>Phyllostominae</taxon>
        <taxon>Phyllostomus</taxon>
    </lineage>
</organism>
<evidence type="ECO:0000313" key="2">
    <source>
        <dbReference type="Proteomes" id="UP000664940"/>
    </source>
</evidence>
<evidence type="ECO:0000313" key="1">
    <source>
        <dbReference type="EMBL" id="KAF6094691.1"/>
    </source>
</evidence>
<dbReference type="Proteomes" id="UP000664940">
    <property type="component" value="Unassembled WGS sequence"/>
</dbReference>
<dbReference type="AlphaFoldDB" id="A0A834DVY2"/>
<sequence>MAQRPGTGQMIFLSCPVPSVGPVSNVTQISPGLPCKQGHRNYVVLTSGNALPAALQPTLPQSSGSLQRTSYFLARNPSLLSSTSILVPPSLPGRVKTALSLGVCTERPPLWLTTSCGRSPPEA</sequence>
<dbReference type="EMBL" id="JABVXQ010000008">
    <property type="protein sequence ID" value="KAF6094691.1"/>
    <property type="molecule type" value="Genomic_DNA"/>
</dbReference>
<gene>
    <name evidence="1" type="ORF">HJG60_011801</name>
</gene>
<accession>A0A834DVY2</accession>
<dbReference type="PROSITE" id="PS51257">
    <property type="entry name" value="PROKAR_LIPOPROTEIN"/>
    <property type="match status" value="1"/>
</dbReference>
<comment type="caution">
    <text evidence="1">The sequence shown here is derived from an EMBL/GenBank/DDBJ whole genome shotgun (WGS) entry which is preliminary data.</text>
</comment>
<protein>
    <submittedName>
        <fullName evidence="1">Uncharacterized protein</fullName>
    </submittedName>
</protein>
<name>A0A834DVY2_9CHIR</name>
<proteinExistence type="predicted"/>